<name>A0A9D4DU19_DREPO</name>
<feature type="region of interest" description="Disordered" evidence="1">
    <location>
        <begin position="500"/>
        <end position="524"/>
    </location>
</feature>
<dbReference type="PANTHER" id="PTHR19871">
    <property type="entry name" value="BETA TRANSDUCIN-RELATED PROTEIN"/>
    <property type="match status" value="1"/>
</dbReference>
<dbReference type="PANTHER" id="PTHR19871:SF14">
    <property type="entry name" value="DUF4062 DOMAIN-CONTAINING PROTEIN"/>
    <property type="match status" value="1"/>
</dbReference>
<protein>
    <submittedName>
        <fullName evidence="2">Uncharacterized protein</fullName>
    </submittedName>
</protein>
<reference evidence="2" key="1">
    <citation type="journal article" date="2019" name="bioRxiv">
        <title>The Genome of the Zebra Mussel, Dreissena polymorpha: A Resource for Invasive Species Research.</title>
        <authorList>
            <person name="McCartney M.A."/>
            <person name="Auch B."/>
            <person name="Kono T."/>
            <person name="Mallez S."/>
            <person name="Zhang Y."/>
            <person name="Obille A."/>
            <person name="Becker A."/>
            <person name="Abrahante J.E."/>
            <person name="Garbe J."/>
            <person name="Badalamenti J.P."/>
            <person name="Herman A."/>
            <person name="Mangelson H."/>
            <person name="Liachko I."/>
            <person name="Sullivan S."/>
            <person name="Sone E.D."/>
            <person name="Koren S."/>
            <person name="Silverstein K.A.T."/>
            <person name="Beckman K.B."/>
            <person name="Gohl D.M."/>
        </authorList>
    </citation>
    <scope>NUCLEOTIDE SEQUENCE</scope>
    <source>
        <strain evidence="2">Duluth1</strain>
        <tissue evidence="2">Whole animal</tissue>
    </source>
</reference>
<accession>A0A9D4DU19</accession>
<proteinExistence type="predicted"/>
<dbReference type="AlphaFoldDB" id="A0A9D4DU19"/>
<evidence type="ECO:0000256" key="1">
    <source>
        <dbReference type="SAM" id="MobiDB-lite"/>
    </source>
</evidence>
<dbReference type="EMBL" id="JAIWYP010000010">
    <property type="protein sequence ID" value="KAH3754310.1"/>
    <property type="molecule type" value="Genomic_DNA"/>
</dbReference>
<dbReference type="InterPro" id="IPR052752">
    <property type="entry name" value="NACHT-WD_repeat"/>
</dbReference>
<evidence type="ECO:0000313" key="2">
    <source>
        <dbReference type="EMBL" id="KAH3754310.1"/>
    </source>
</evidence>
<evidence type="ECO:0000313" key="3">
    <source>
        <dbReference type="Proteomes" id="UP000828390"/>
    </source>
</evidence>
<comment type="caution">
    <text evidence="2">The sequence shown here is derived from an EMBL/GenBank/DDBJ whole genome shotgun (WGS) entry which is preliminary data.</text>
</comment>
<dbReference type="Proteomes" id="UP000828390">
    <property type="component" value="Unassembled WGS sequence"/>
</dbReference>
<organism evidence="2 3">
    <name type="scientific">Dreissena polymorpha</name>
    <name type="common">Zebra mussel</name>
    <name type="synonym">Mytilus polymorpha</name>
    <dbReference type="NCBI Taxonomy" id="45954"/>
    <lineage>
        <taxon>Eukaryota</taxon>
        <taxon>Metazoa</taxon>
        <taxon>Spiralia</taxon>
        <taxon>Lophotrochozoa</taxon>
        <taxon>Mollusca</taxon>
        <taxon>Bivalvia</taxon>
        <taxon>Autobranchia</taxon>
        <taxon>Heteroconchia</taxon>
        <taxon>Euheterodonta</taxon>
        <taxon>Imparidentia</taxon>
        <taxon>Neoheterodontei</taxon>
        <taxon>Myida</taxon>
        <taxon>Dreissenoidea</taxon>
        <taxon>Dreissenidae</taxon>
        <taxon>Dreissena</taxon>
    </lineage>
</organism>
<keyword evidence="3" id="KW-1185">Reference proteome</keyword>
<reference evidence="2" key="2">
    <citation type="submission" date="2020-11" db="EMBL/GenBank/DDBJ databases">
        <authorList>
            <person name="McCartney M.A."/>
            <person name="Auch B."/>
            <person name="Kono T."/>
            <person name="Mallez S."/>
            <person name="Becker A."/>
            <person name="Gohl D.M."/>
            <person name="Silverstein K.A.T."/>
            <person name="Koren S."/>
            <person name="Bechman K.B."/>
            <person name="Herman A."/>
            <person name="Abrahante J.E."/>
            <person name="Garbe J."/>
        </authorList>
    </citation>
    <scope>NUCLEOTIDE SEQUENCE</scope>
    <source>
        <strain evidence="2">Duluth1</strain>
        <tissue evidence="2">Whole animal</tissue>
    </source>
</reference>
<sequence length="751" mass="85221">MLRLGSKSLTGKVLRLGLKPKDPSFKKGGIRPGFPTGIRRVSRYNSGEFFRTVSATESGATTEYAGESKPTNRPVDKFELSFDEAMLWRSFDPPSRTVLQTTVRTSVDFLFSRLEKLHSRILVCRALGYFTLANNGITEVELDDVLNDVYTYWTPPMRRLPPLLLVCIRADIDQYVVERGANGARVLNWYHRQLREAKHERYCVNDAQSKSLQGNLIDFFAGTWDNEDDYNIRALNNLPYHRLHAGHIDLLKKECLANVHFCVAKLHALPVDALLDNFTANKAAFPGEPLIKCILEAFLLSRKELQTDLVQFVPQLLGRLEVTRQQPSSSSANVDPPRLLRNVTGKAQCRKVTLCHGDEWIAMKLGNGIKVEGLHTDGQKPGRVPVNPDWLRFITVKPRFLPAASQQSPGIPSHRRNSSCLYRHQTPAELRQRPGFTPVVADAAPKSSIGYGFCVFTLEALTVVEKNIQDTFSENGNHPLVKLVANEKLKSAYKKNKRIRPRQGSVFSDHARGDELPKQNGTKRNKVQKEYNKAGVTALERSMLTTGQVKQGFAPGQKKVNIYDVTTGSLLQTLSCEEENFEVYEESEILGFRRASQHPQYKLKCRRYIYYMSDESIVFASSFHTADVTYFHGIVHRSSRQEEDRLEHTHYLTRARTVDLVTVVTIADDINLRVWARSRDKKTTTDRQARTLAPIERIETCSTGPTGCVVRDRQCGRGLTEQSGVYDVGRLEYRAIRELVRRRVLFRSLLI</sequence>
<gene>
    <name evidence="2" type="ORF">DPMN_188977</name>
</gene>